<proteinExistence type="predicted"/>
<dbReference type="STRING" id="537013.CLOSTMETH_01178"/>
<sequence length="83" mass="9140">MGPKRFEGRVESVPPVGRGLQNPPSATPALNISLFPPASDLNLSTADCGNSRRIPTYEETPSLREKALCQTYLICKKAKRNFH</sequence>
<accession>C0EBG0</accession>
<comment type="caution">
    <text evidence="2">The sequence shown here is derived from an EMBL/GenBank/DDBJ whole genome shotgun (WGS) entry which is preliminary data.</text>
</comment>
<dbReference type="HOGENOM" id="CLU_2536698_0_0_9"/>
<evidence type="ECO:0000313" key="3">
    <source>
        <dbReference type="Proteomes" id="UP000003340"/>
    </source>
</evidence>
<evidence type="ECO:0000313" key="2">
    <source>
        <dbReference type="EMBL" id="EEG31236.1"/>
    </source>
</evidence>
<dbReference type="Proteomes" id="UP000003340">
    <property type="component" value="Unassembled WGS sequence"/>
</dbReference>
<feature type="compositionally biased region" description="Basic and acidic residues" evidence="1">
    <location>
        <begin position="1"/>
        <end position="10"/>
    </location>
</feature>
<dbReference type="AlphaFoldDB" id="C0EBG0"/>
<name>C0EBG0_9FIRM</name>
<gene>
    <name evidence="2" type="ORF">CLOSTMETH_01178</name>
</gene>
<reference evidence="2 3" key="2">
    <citation type="submission" date="2009-02" db="EMBL/GenBank/DDBJ databases">
        <title>Draft genome sequence of Clostridium methylpentosum (DSM 5476).</title>
        <authorList>
            <person name="Sudarsanam P."/>
            <person name="Ley R."/>
            <person name="Guruge J."/>
            <person name="Turnbaugh P.J."/>
            <person name="Mahowald M."/>
            <person name="Liep D."/>
            <person name="Gordon J."/>
        </authorList>
    </citation>
    <scope>NUCLEOTIDE SEQUENCE [LARGE SCALE GENOMIC DNA]</scope>
    <source>
        <strain evidence="2 3">DSM 5476</strain>
    </source>
</reference>
<reference evidence="2 3" key="1">
    <citation type="submission" date="2009-01" db="EMBL/GenBank/DDBJ databases">
        <authorList>
            <person name="Fulton L."/>
            <person name="Clifton S."/>
            <person name="Fulton B."/>
            <person name="Xu J."/>
            <person name="Minx P."/>
            <person name="Pepin K.H."/>
            <person name="Johnson M."/>
            <person name="Bhonagiri V."/>
            <person name="Nash W.E."/>
            <person name="Mardis E.R."/>
            <person name="Wilson R.K."/>
        </authorList>
    </citation>
    <scope>NUCLEOTIDE SEQUENCE [LARGE SCALE GENOMIC DNA]</scope>
    <source>
        <strain evidence="2 3">DSM 5476</strain>
    </source>
</reference>
<protein>
    <submittedName>
        <fullName evidence="2">Uncharacterized protein</fullName>
    </submittedName>
</protein>
<dbReference type="EMBL" id="ACEC01000041">
    <property type="protein sequence ID" value="EEG31236.1"/>
    <property type="molecule type" value="Genomic_DNA"/>
</dbReference>
<keyword evidence="3" id="KW-1185">Reference proteome</keyword>
<feature type="region of interest" description="Disordered" evidence="1">
    <location>
        <begin position="1"/>
        <end position="27"/>
    </location>
</feature>
<evidence type="ECO:0000256" key="1">
    <source>
        <dbReference type="SAM" id="MobiDB-lite"/>
    </source>
</evidence>
<organism evidence="2 3">
    <name type="scientific">[Clostridium] methylpentosum DSM 5476</name>
    <dbReference type="NCBI Taxonomy" id="537013"/>
    <lineage>
        <taxon>Bacteria</taxon>
        <taxon>Bacillati</taxon>
        <taxon>Bacillota</taxon>
        <taxon>Clostridia</taxon>
        <taxon>Eubacteriales</taxon>
        <taxon>Oscillospiraceae</taxon>
        <taxon>Oscillospiraceae incertae sedis</taxon>
    </lineage>
</organism>